<keyword evidence="4" id="KW-1185">Reference proteome</keyword>
<dbReference type="RefSeq" id="XP_025353504.1">
    <property type="nucleotide sequence ID" value="XM_025497791.1"/>
</dbReference>
<feature type="compositionally biased region" description="Low complexity" evidence="1">
    <location>
        <begin position="100"/>
        <end position="114"/>
    </location>
</feature>
<dbReference type="Proteomes" id="UP000245771">
    <property type="component" value="Unassembled WGS sequence"/>
</dbReference>
<feature type="compositionally biased region" description="Basic and acidic residues" evidence="1">
    <location>
        <begin position="310"/>
        <end position="330"/>
    </location>
</feature>
<evidence type="ECO:0000313" key="4">
    <source>
        <dbReference type="Proteomes" id="UP000245771"/>
    </source>
</evidence>
<feature type="compositionally biased region" description="Basic and acidic residues" evidence="1">
    <location>
        <begin position="260"/>
        <end position="269"/>
    </location>
</feature>
<accession>A0A316V6Z5</accession>
<evidence type="ECO:0000256" key="1">
    <source>
        <dbReference type="SAM" id="MobiDB-lite"/>
    </source>
</evidence>
<sequence>MACTGSLFAFAILIMSAALYLPLSASIKQEIPDLNIPLGIEEDIRGLRPKTSRDRHLQALMKIQKKKRGTASQSMRPITERERKLQSMMRVQKMARMLSEASEAAKSSSGPSFSNIEPQPRIRAKTKPQYPSPSMARNYLGLKTDDGNEIAQLCFSKVYTDAASQSLKTALVLSIPIQNYQNAMSSDFVYKTSLCVRVKWGESFFSVRIGEAKWARVLVRARLCTDTVDWKISIMPVVLSSVMSLPSSKKKPSAISPPPKDFDINEMIDHASSPAGGSHTSGSYSSSTQGTSQTQQAGSSNSRSSITRQRISDYRQHRKAQEMGYDRPPSKDWNAYH</sequence>
<reference evidence="3 4" key="1">
    <citation type="journal article" date="2018" name="Mol. Biol. Evol.">
        <title>Broad Genomic Sampling Reveals a Smut Pathogenic Ancestry of the Fungal Clade Ustilaginomycotina.</title>
        <authorList>
            <person name="Kijpornyongpan T."/>
            <person name="Mondo S.J."/>
            <person name="Barry K."/>
            <person name="Sandor L."/>
            <person name="Lee J."/>
            <person name="Lipzen A."/>
            <person name="Pangilinan J."/>
            <person name="LaButti K."/>
            <person name="Hainaut M."/>
            <person name="Henrissat B."/>
            <person name="Grigoriev I.V."/>
            <person name="Spatafora J.W."/>
            <person name="Aime M.C."/>
        </authorList>
    </citation>
    <scope>NUCLEOTIDE SEQUENCE [LARGE SCALE GENOMIC DNA]</scope>
    <source>
        <strain evidence="3 4">MCA 3882</strain>
    </source>
</reference>
<feature type="chain" id="PRO_5016336422" evidence="2">
    <location>
        <begin position="19"/>
        <end position="337"/>
    </location>
</feature>
<name>A0A316V6Z5_9BASI</name>
<dbReference type="InParanoid" id="A0A316V6Z5"/>
<evidence type="ECO:0000313" key="3">
    <source>
        <dbReference type="EMBL" id="PWN33202.1"/>
    </source>
</evidence>
<evidence type="ECO:0000256" key="2">
    <source>
        <dbReference type="SAM" id="SignalP"/>
    </source>
</evidence>
<feature type="region of interest" description="Disordered" evidence="1">
    <location>
        <begin position="100"/>
        <end position="133"/>
    </location>
</feature>
<keyword evidence="2" id="KW-0732">Signal</keyword>
<feature type="compositionally biased region" description="Low complexity" evidence="1">
    <location>
        <begin position="276"/>
        <end position="302"/>
    </location>
</feature>
<dbReference type="EMBL" id="KZ819604">
    <property type="protein sequence ID" value="PWN33202.1"/>
    <property type="molecule type" value="Genomic_DNA"/>
</dbReference>
<feature type="signal peptide" evidence="2">
    <location>
        <begin position="1"/>
        <end position="18"/>
    </location>
</feature>
<protein>
    <submittedName>
        <fullName evidence="3">Uncharacterized protein</fullName>
    </submittedName>
</protein>
<organism evidence="3 4">
    <name type="scientific">Meira miltonrushii</name>
    <dbReference type="NCBI Taxonomy" id="1280837"/>
    <lineage>
        <taxon>Eukaryota</taxon>
        <taxon>Fungi</taxon>
        <taxon>Dikarya</taxon>
        <taxon>Basidiomycota</taxon>
        <taxon>Ustilaginomycotina</taxon>
        <taxon>Exobasidiomycetes</taxon>
        <taxon>Exobasidiales</taxon>
        <taxon>Brachybasidiaceae</taxon>
        <taxon>Meira</taxon>
    </lineage>
</organism>
<dbReference type="AlphaFoldDB" id="A0A316V6Z5"/>
<gene>
    <name evidence="3" type="ORF">FA14DRAFT_155902</name>
</gene>
<dbReference type="GeneID" id="37019572"/>
<feature type="region of interest" description="Disordered" evidence="1">
    <location>
        <begin position="247"/>
        <end position="337"/>
    </location>
</feature>
<proteinExistence type="predicted"/>